<evidence type="ECO:0000313" key="2">
    <source>
        <dbReference type="Proteomes" id="UP000635245"/>
    </source>
</evidence>
<dbReference type="Gene3D" id="3.40.50.1860">
    <property type="match status" value="2"/>
</dbReference>
<accession>A0A934QPK0</accession>
<name>A0A934QPK0_9PSEU</name>
<dbReference type="Pfam" id="PF01177">
    <property type="entry name" value="Asp_Glu_race"/>
    <property type="match status" value="1"/>
</dbReference>
<keyword evidence="2" id="KW-1185">Reference proteome</keyword>
<dbReference type="EMBL" id="JAENJH010000001">
    <property type="protein sequence ID" value="MBK1783812.1"/>
    <property type="molecule type" value="Genomic_DNA"/>
</dbReference>
<dbReference type="AlphaFoldDB" id="A0A934QPK0"/>
<gene>
    <name evidence="1" type="ORF">JHE00_05675</name>
</gene>
<proteinExistence type="predicted"/>
<dbReference type="RefSeq" id="WP_200315394.1">
    <property type="nucleotide sequence ID" value="NZ_JAENJH010000001.1"/>
</dbReference>
<dbReference type="InterPro" id="IPR001920">
    <property type="entry name" value="Asp/Glu_race"/>
</dbReference>
<dbReference type="Proteomes" id="UP000635245">
    <property type="component" value="Unassembled WGS sequence"/>
</dbReference>
<reference evidence="1" key="1">
    <citation type="submission" date="2020-12" db="EMBL/GenBank/DDBJ databases">
        <title>Prauserella sp. ASG 168, a novel actinomycete isolated from cave rock.</title>
        <authorList>
            <person name="Suriyachadkun C."/>
        </authorList>
    </citation>
    <scope>NUCLEOTIDE SEQUENCE</scope>
    <source>
        <strain evidence="1">ASG 168</strain>
    </source>
</reference>
<comment type="caution">
    <text evidence="1">The sequence shown here is derived from an EMBL/GenBank/DDBJ whole genome shotgun (WGS) entry which is preliminary data.</text>
</comment>
<sequence length="216" mass="21524">MSAAPFVGVVRVLTTSDQELLTAHGRAITDEHGIATRSVCIPDQPHGVFDPDSHAAAAPKIVAESVALAESGAAAIVISCAADPALAEARAAVPVPVLGAGSTSAAVAAAVSNDVGVLGINDQAPEAVSAVLGSRLVAYRRPEGVRKTTDLLTEQGRRASLAAVGALVDDGASTILFSCTGLTSIALGPEARAAWSVPVVDAVRATGSIAALHVAR</sequence>
<organism evidence="1 2">
    <name type="scientific">Prauserella cavernicola</name>
    <dbReference type="NCBI Taxonomy" id="2800127"/>
    <lineage>
        <taxon>Bacteria</taxon>
        <taxon>Bacillati</taxon>
        <taxon>Actinomycetota</taxon>
        <taxon>Actinomycetes</taxon>
        <taxon>Pseudonocardiales</taxon>
        <taxon>Pseudonocardiaceae</taxon>
        <taxon>Prauserella</taxon>
    </lineage>
</organism>
<protein>
    <submittedName>
        <fullName evidence="1">Aspartate/glutamate racemase family protein</fullName>
    </submittedName>
</protein>
<dbReference type="InterPro" id="IPR015942">
    <property type="entry name" value="Asp/Glu/hydantoin_racemase"/>
</dbReference>
<evidence type="ECO:0000313" key="1">
    <source>
        <dbReference type="EMBL" id="MBK1783812.1"/>
    </source>
</evidence>
<dbReference type="GO" id="GO:0047661">
    <property type="term" value="F:amino-acid racemase activity"/>
    <property type="evidence" value="ECO:0007669"/>
    <property type="project" value="InterPro"/>
</dbReference>